<evidence type="ECO:0000256" key="3">
    <source>
        <dbReference type="ARBA" id="ARBA00022516"/>
    </source>
</evidence>
<evidence type="ECO:0000256" key="15">
    <source>
        <dbReference type="ARBA" id="ARBA00029435"/>
    </source>
</evidence>
<keyword evidence="11" id="KW-0443">Lipid metabolism</keyword>
<feature type="transmembrane region" description="Helical" evidence="19">
    <location>
        <begin position="54"/>
        <end position="77"/>
    </location>
</feature>
<keyword evidence="9" id="KW-0560">Oxidoreductase</keyword>
<feature type="region of interest" description="Disordered" evidence="18">
    <location>
        <begin position="1"/>
        <end position="20"/>
    </location>
</feature>
<dbReference type="AlphaFoldDB" id="A0AAD6YN23"/>
<feature type="transmembrane region" description="Helical" evidence="19">
    <location>
        <begin position="336"/>
        <end position="355"/>
    </location>
</feature>
<dbReference type="Gene3D" id="1.20.120.1630">
    <property type="match status" value="1"/>
</dbReference>
<comment type="pathway">
    <text evidence="15">Steroid metabolism; ergosterol biosynthesis.</text>
</comment>
<evidence type="ECO:0000256" key="14">
    <source>
        <dbReference type="ARBA" id="ARBA00023221"/>
    </source>
</evidence>
<dbReference type="GO" id="GO:0006696">
    <property type="term" value="P:ergosterol biosynthetic process"/>
    <property type="evidence" value="ECO:0007669"/>
    <property type="project" value="TreeGrafter"/>
</dbReference>
<keyword evidence="12 19" id="KW-0472">Membrane</keyword>
<feature type="transmembrane region" description="Helical" evidence="19">
    <location>
        <begin position="264"/>
        <end position="282"/>
    </location>
</feature>
<keyword evidence="14" id="KW-0753">Steroid metabolism</keyword>
<evidence type="ECO:0000256" key="1">
    <source>
        <dbReference type="ARBA" id="ARBA00004477"/>
    </source>
</evidence>
<organism evidence="20 21">
    <name type="scientific">Mycena pura</name>
    <dbReference type="NCBI Taxonomy" id="153505"/>
    <lineage>
        <taxon>Eukaryota</taxon>
        <taxon>Fungi</taxon>
        <taxon>Dikarya</taxon>
        <taxon>Basidiomycota</taxon>
        <taxon>Agaricomycotina</taxon>
        <taxon>Agaricomycetes</taxon>
        <taxon>Agaricomycetidae</taxon>
        <taxon>Agaricales</taxon>
        <taxon>Marasmiineae</taxon>
        <taxon>Mycenaceae</taxon>
        <taxon>Mycena</taxon>
    </lineage>
</organism>
<dbReference type="Proteomes" id="UP001219525">
    <property type="component" value="Unassembled WGS sequence"/>
</dbReference>
<evidence type="ECO:0000313" key="21">
    <source>
        <dbReference type="Proteomes" id="UP001219525"/>
    </source>
</evidence>
<dbReference type="FunFam" id="1.20.120.1630:FF:000003">
    <property type="entry name" value="C-24(28) sterol reductase"/>
    <property type="match status" value="1"/>
</dbReference>
<dbReference type="PROSITE" id="PS01018">
    <property type="entry name" value="STEROL_REDUCT_2"/>
    <property type="match status" value="1"/>
</dbReference>
<gene>
    <name evidence="20" type="ORF">GGX14DRAFT_424739</name>
</gene>
<dbReference type="GO" id="GO:0005789">
    <property type="term" value="C:endoplasmic reticulum membrane"/>
    <property type="evidence" value="ECO:0007669"/>
    <property type="project" value="UniProtKB-SubCell"/>
</dbReference>
<keyword evidence="13" id="KW-1207">Sterol metabolism</keyword>
<keyword evidence="21" id="KW-1185">Reference proteome</keyword>
<keyword evidence="8 19" id="KW-1133">Transmembrane helix</keyword>
<feature type="transmembrane region" description="Helical" evidence="19">
    <location>
        <begin position="302"/>
        <end position="324"/>
    </location>
</feature>
<dbReference type="EMBL" id="JARJCW010000005">
    <property type="protein sequence ID" value="KAJ7224222.1"/>
    <property type="molecule type" value="Genomic_DNA"/>
</dbReference>
<sequence>MADKTAASKHADSKPKVEQVQKDSKLDVIIISDAGKDVDRRLDQHSSYEFGGPWGVTAIMLGFPVLMYYLWICLWFYDGRLVYPGSAEEVQPFLSRMWDHIREDANPSLYAWKVYGGNIIFQLFLAWVMPGYKQEGLPVPSLGYKTLLYNCNALWSMYATMATAAALHYTSIFRLTEILDNFGHLMTVAMICGFVVSFGMYFVAIATGSQCRMSENFIYDVFMGAILNPRIGPIDLKMWAEVRIPWVIVFFLSVSGGCKQYEELGYVTPNMAFMILATWLYLNACAKGEECIPQTWDMYHEKWGFMVIFWNFAGVPFSYIYSIVYMARQDPSKYRFPTFVYVLMFATLLTAYYVWDSSMSQKSRFKMQTQGITKFRNTFPQLPWSIVKNPSYIQTAHGNRLLTSGWWKYSRKPNYVADWIMSFLWGGIIGSTTIIPYFYSVFFITVLVHRCGRDFDRCAMKYGKDWERYCQIVKWKFIPGVY</sequence>
<keyword evidence="10" id="KW-0756">Sterol biosynthesis</keyword>
<evidence type="ECO:0000256" key="10">
    <source>
        <dbReference type="ARBA" id="ARBA00023011"/>
    </source>
</evidence>
<accession>A0AAD6YN23</accession>
<evidence type="ECO:0000256" key="18">
    <source>
        <dbReference type="SAM" id="MobiDB-lite"/>
    </source>
</evidence>
<reference evidence="20" key="1">
    <citation type="submission" date="2023-03" db="EMBL/GenBank/DDBJ databases">
        <title>Massive genome expansion in bonnet fungi (Mycena s.s.) driven by repeated elements and novel gene families across ecological guilds.</title>
        <authorList>
            <consortium name="Lawrence Berkeley National Laboratory"/>
            <person name="Harder C.B."/>
            <person name="Miyauchi S."/>
            <person name="Viragh M."/>
            <person name="Kuo A."/>
            <person name="Thoen E."/>
            <person name="Andreopoulos B."/>
            <person name="Lu D."/>
            <person name="Skrede I."/>
            <person name="Drula E."/>
            <person name="Henrissat B."/>
            <person name="Morin E."/>
            <person name="Kohler A."/>
            <person name="Barry K."/>
            <person name="LaButti K."/>
            <person name="Morin E."/>
            <person name="Salamov A."/>
            <person name="Lipzen A."/>
            <person name="Mereny Z."/>
            <person name="Hegedus B."/>
            <person name="Baldrian P."/>
            <person name="Stursova M."/>
            <person name="Weitz H."/>
            <person name="Taylor A."/>
            <person name="Grigoriev I.V."/>
            <person name="Nagy L.G."/>
            <person name="Martin F."/>
            <person name="Kauserud H."/>
        </authorList>
    </citation>
    <scope>NUCLEOTIDE SEQUENCE</scope>
    <source>
        <strain evidence="20">9144</strain>
    </source>
</reference>
<keyword evidence="4 19" id="KW-0812">Transmembrane</keyword>
<dbReference type="PANTHER" id="PTHR21257">
    <property type="entry name" value="DELTA(14)-STEROL REDUCTASE"/>
    <property type="match status" value="1"/>
</dbReference>
<comment type="caution">
    <text evidence="20">The sequence shown here is derived from an EMBL/GenBank/DDBJ whole genome shotgun (WGS) entry which is preliminary data.</text>
</comment>
<evidence type="ECO:0000256" key="4">
    <source>
        <dbReference type="ARBA" id="ARBA00022692"/>
    </source>
</evidence>
<evidence type="ECO:0000256" key="13">
    <source>
        <dbReference type="ARBA" id="ARBA00023166"/>
    </source>
</evidence>
<proteinExistence type="inferred from homology"/>
<feature type="transmembrane region" description="Helical" evidence="19">
    <location>
        <begin position="114"/>
        <end position="132"/>
    </location>
</feature>
<feature type="transmembrane region" description="Helical" evidence="19">
    <location>
        <begin position="423"/>
        <end position="448"/>
    </location>
</feature>
<keyword evidence="3" id="KW-0444">Lipid biosynthesis</keyword>
<dbReference type="PANTHER" id="PTHR21257:SF31">
    <property type="entry name" value="DELTA(24(24(1)))-STEROL REDUCTASE ERG4"/>
    <property type="match status" value="1"/>
</dbReference>
<evidence type="ECO:0000256" key="8">
    <source>
        <dbReference type="ARBA" id="ARBA00022989"/>
    </source>
</evidence>
<evidence type="ECO:0000256" key="7">
    <source>
        <dbReference type="ARBA" id="ARBA00022955"/>
    </source>
</evidence>
<keyword evidence="5" id="KW-0256">Endoplasmic reticulum</keyword>
<comment type="subcellular location">
    <subcellularLocation>
        <location evidence="1">Endoplasmic reticulum membrane</location>
        <topology evidence="1">Multi-pass membrane protein</topology>
    </subcellularLocation>
</comment>
<protein>
    <recommendedName>
        <fullName evidence="16">Delta(24(24(1)))-sterol reductase</fullName>
        <ecNumber evidence="16">1.3.1.71</ecNumber>
    </recommendedName>
</protein>
<evidence type="ECO:0000256" key="17">
    <source>
        <dbReference type="ARBA" id="ARBA00048918"/>
    </source>
</evidence>
<comment type="similarity">
    <text evidence="2">Belongs to the ERG4/ERG24 family.</text>
</comment>
<evidence type="ECO:0000256" key="2">
    <source>
        <dbReference type="ARBA" id="ARBA00005402"/>
    </source>
</evidence>
<evidence type="ECO:0000256" key="16">
    <source>
        <dbReference type="ARBA" id="ARBA00038892"/>
    </source>
</evidence>
<dbReference type="InterPro" id="IPR001171">
    <property type="entry name" value="ERG24_DHCR-like"/>
</dbReference>
<comment type="catalytic activity">
    <reaction evidence="17">
        <text>ergosterol + NADP(+) = ergosta-5,7,22,24(28)-tetraen-3beta-ol + NADPH + H(+)</text>
        <dbReference type="Rhea" id="RHEA:18501"/>
        <dbReference type="ChEBI" id="CHEBI:15378"/>
        <dbReference type="ChEBI" id="CHEBI:16933"/>
        <dbReference type="ChEBI" id="CHEBI:18249"/>
        <dbReference type="ChEBI" id="CHEBI:57783"/>
        <dbReference type="ChEBI" id="CHEBI:58349"/>
        <dbReference type="EC" id="1.3.1.71"/>
    </reaction>
    <physiologicalReaction direction="right-to-left" evidence="17">
        <dbReference type="Rhea" id="RHEA:18503"/>
    </physiologicalReaction>
</comment>
<dbReference type="GO" id="GO:0000246">
    <property type="term" value="F:Delta24(24-1) sterol reductase activity"/>
    <property type="evidence" value="ECO:0007669"/>
    <property type="project" value="UniProtKB-EC"/>
</dbReference>
<keyword evidence="7" id="KW-0752">Steroid biosynthesis</keyword>
<evidence type="ECO:0000256" key="19">
    <source>
        <dbReference type="SAM" id="Phobius"/>
    </source>
</evidence>
<name>A0AAD6YN23_9AGAR</name>
<dbReference type="EC" id="1.3.1.71" evidence="16"/>
<evidence type="ECO:0000256" key="12">
    <source>
        <dbReference type="ARBA" id="ARBA00023136"/>
    </source>
</evidence>
<feature type="transmembrane region" description="Helical" evidence="19">
    <location>
        <begin position="153"/>
        <end position="170"/>
    </location>
</feature>
<evidence type="ECO:0000256" key="6">
    <source>
        <dbReference type="ARBA" id="ARBA00022857"/>
    </source>
</evidence>
<evidence type="ECO:0000256" key="5">
    <source>
        <dbReference type="ARBA" id="ARBA00022824"/>
    </source>
</evidence>
<dbReference type="Pfam" id="PF01222">
    <property type="entry name" value="ERG4_ERG24"/>
    <property type="match status" value="1"/>
</dbReference>
<evidence type="ECO:0000313" key="20">
    <source>
        <dbReference type="EMBL" id="KAJ7224222.1"/>
    </source>
</evidence>
<dbReference type="InterPro" id="IPR018083">
    <property type="entry name" value="Sterol_reductase_CS"/>
</dbReference>
<keyword evidence="6" id="KW-0521">NADP</keyword>
<evidence type="ECO:0000256" key="9">
    <source>
        <dbReference type="ARBA" id="ARBA00023002"/>
    </source>
</evidence>
<feature type="transmembrane region" description="Helical" evidence="19">
    <location>
        <begin position="182"/>
        <end position="204"/>
    </location>
</feature>
<feature type="compositionally biased region" description="Basic and acidic residues" evidence="18">
    <location>
        <begin position="9"/>
        <end position="20"/>
    </location>
</feature>
<evidence type="ECO:0000256" key="11">
    <source>
        <dbReference type="ARBA" id="ARBA00023098"/>
    </source>
</evidence>